<keyword evidence="3" id="KW-1185">Reference proteome</keyword>
<dbReference type="AlphaFoldDB" id="A0A2H1E731"/>
<proteinExistence type="predicted"/>
<evidence type="ECO:0000313" key="3">
    <source>
        <dbReference type="Proteomes" id="UP000231564"/>
    </source>
</evidence>
<feature type="transmembrane region" description="Helical" evidence="1">
    <location>
        <begin position="111"/>
        <end position="129"/>
    </location>
</feature>
<sequence length="142" mass="16288">MAKQKRKAQVTQGDGRKDHLIEETFDDSLLPDASEIEKLSQIDPEIINWLKSRAEKEQEFRHKTFNKKFNLVEKNENGLRWINYLGLILSFFLLAGGMFLSYTLIKENHEILGSAFTGLMLVAIASIFMSKVKSNNNEPTPK</sequence>
<name>A0A2H1E731_9FLAO</name>
<dbReference type="RefSeq" id="WP_024741332.1">
    <property type="nucleotide sequence ID" value="NZ_BAUG01000025.1"/>
</dbReference>
<dbReference type="EMBL" id="LT634361">
    <property type="protein sequence ID" value="SFZ80447.1"/>
    <property type="molecule type" value="Genomic_DNA"/>
</dbReference>
<dbReference type="Proteomes" id="UP000231564">
    <property type="component" value="Chromosome MARIT"/>
</dbReference>
<dbReference type="KEGG" id="tmar:MARIT_0554"/>
<keyword evidence="1" id="KW-0472">Membrane</keyword>
<evidence type="ECO:0008006" key="4">
    <source>
        <dbReference type="Google" id="ProtNLM"/>
    </source>
</evidence>
<organism evidence="2 3">
    <name type="scientific">Tenacibaculum maritimum NCIMB 2154</name>
    <dbReference type="NCBI Taxonomy" id="1349785"/>
    <lineage>
        <taxon>Bacteria</taxon>
        <taxon>Pseudomonadati</taxon>
        <taxon>Bacteroidota</taxon>
        <taxon>Flavobacteriia</taxon>
        <taxon>Flavobacteriales</taxon>
        <taxon>Flavobacteriaceae</taxon>
        <taxon>Tenacibaculum</taxon>
    </lineage>
</organism>
<accession>A0A2H1E731</accession>
<evidence type="ECO:0000313" key="2">
    <source>
        <dbReference type="EMBL" id="SFZ80447.1"/>
    </source>
</evidence>
<protein>
    <recommendedName>
        <fullName evidence="4">DUF2335 domain-containing protein</fullName>
    </recommendedName>
</protein>
<dbReference type="OrthoDB" id="1444219at2"/>
<reference evidence="2 3" key="1">
    <citation type="submission" date="2016-11" db="EMBL/GenBank/DDBJ databases">
        <authorList>
            <person name="Jaros S."/>
            <person name="Januszkiewicz K."/>
            <person name="Wedrychowicz H."/>
        </authorList>
    </citation>
    <scope>NUCLEOTIDE SEQUENCE [LARGE SCALE GENOMIC DNA]</scope>
    <source>
        <strain evidence="2">NCIMB 2154T</strain>
    </source>
</reference>
<evidence type="ECO:0000256" key="1">
    <source>
        <dbReference type="SAM" id="Phobius"/>
    </source>
</evidence>
<feature type="transmembrane region" description="Helical" evidence="1">
    <location>
        <begin position="84"/>
        <end position="105"/>
    </location>
</feature>
<dbReference type="GeneID" id="47722151"/>
<keyword evidence="1" id="KW-1133">Transmembrane helix</keyword>
<keyword evidence="1" id="KW-0812">Transmembrane</keyword>
<gene>
    <name evidence="2" type="ORF">MARIT_0554</name>
</gene>